<gene>
    <name evidence="1" type="ORF">HB847_15710</name>
</gene>
<dbReference type="InterPro" id="IPR025855">
    <property type="entry name" value="Replic_Relax"/>
</dbReference>
<dbReference type="AlphaFoldDB" id="A0A841YA91"/>
<evidence type="ECO:0000313" key="1">
    <source>
        <dbReference type="EMBL" id="MBC1373798.1"/>
    </source>
</evidence>
<accession>A0A841YA91</accession>
<evidence type="ECO:0000313" key="2">
    <source>
        <dbReference type="Proteomes" id="UP000591929"/>
    </source>
</evidence>
<dbReference type="Proteomes" id="UP000591929">
    <property type="component" value="Unassembled WGS sequence"/>
</dbReference>
<sequence length="281" mass="32602">MLIRLHTFIYLDAPFVYEKWYQERFENDNSFRKWMNQLRKEGYIRIFSHQEIPDVGRGSVYTLGSKGIEYVKEMQGYARFSAHWSRELQIWYRHAILIARVAVAFEEQAPRFQLEMKDYAQENRSYFQFGASKKKDVIRPDGFFIVGPSGDAASDDNFGIFLEMERTLSRKLVIQDKIARYQNFLLMPGATDKYLYHIGAEVEVSEFLVLFVGATENSTLATKRTMEKLKPRQGESRNALRPGIDIPILLGALPEIVADPFAMNYYHLHAASSDAKREISV</sequence>
<evidence type="ECO:0008006" key="3">
    <source>
        <dbReference type="Google" id="ProtNLM"/>
    </source>
</evidence>
<protein>
    <recommendedName>
        <fullName evidence="3">Replication-relaxation</fullName>
    </recommendedName>
</protein>
<dbReference type="EMBL" id="JAARPL010000018">
    <property type="protein sequence ID" value="MBC1373798.1"/>
    <property type="molecule type" value="Genomic_DNA"/>
</dbReference>
<organism evidence="1 2">
    <name type="scientific">Listeria booriae</name>
    <dbReference type="NCBI Taxonomy" id="1552123"/>
    <lineage>
        <taxon>Bacteria</taxon>
        <taxon>Bacillati</taxon>
        <taxon>Bacillota</taxon>
        <taxon>Bacilli</taxon>
        <taxon>Bacillales</taxon>
        <taxon>Listeriaceae</taxon>
        <taxon>Listeria</taxon>
    </lineage>
</organism>
<proteinExistence type="predicted"/>
<name>A0A841YA91_9LIST</name>
<dbReference type="RefSeq" id="WP_185378193.1">
    <property type="nucleotide sequence ID" value="NZ_JAARPL010000018.1"/>
</dbReference>
<reference evidence="1 2" key="1">
    <citation type="submission" date="2020-03" db="EMBL/GenBank/DDBJ databases">
        <title>Soil Listeria distribution.</title>
        <authorList>
            <person name="Liao J."/>
            <person name="Wiedmann M."/>
        </authorList>
    </citation>
    <scope>NUCLEOTIDE SEQUENCE [LARGE SCALE GENOMIC DNA]</scope>
    <source>
        <strain evidence="1 2">FSL L7-1681</strain>
    </source>
</reference>
<dbReference type="Pfam" id="PF13814">
    <property type="entry name" value="Replic_Relax"/>
    <property type="match status" value="1"/>
</dbReference>
<comment type="caution">
    <text evidence="1">The sequence shown here is derived from an EMBL/GenBank/DDBJ whole genome shotgun (WGS) entry which is preliminary data.</text>
</comment>